<dbReference type="InterPro" id="IPR017938">
    <property type="entry name" value="Riboflavin_synthase-like_b-brl"/>
</dbReference>
<dbReference type="EMBL" id="CP014060">
    <property type="protein sequence ID" value="AMG38434.1"/>
    <property type="molecule type" value="Genomic_DNA"/>
</dbReference>
<protein>
    <submittedName>
        <fullName evidence="3">Siderophore-interacting protein</fullName>
    </submittedName>
</protein>
<comment type="similarity">
    <text evidence="1">Belongs to the SIP oxidoreductase family.</text>
</comment>
<sequence>MTRSDLTVERVRHPLKMRILTVARVERIAGLLARVTFTGEDLRDFVSASFDDHVKLFFPADPSQPLLLPEVGPDGIKFPDGAPRPAARDYTPRRYDAAREELDIDFVLHGDGPASTWAEQAEAGQRLGIGGPRGSFVVPKGFDWHVLIGDETALPAIARRLEELPATAQALVLVEVPGAANEIPLPTQARATVRWLHRDGTAAGYSTRLLEAARELALPPGEGYTWIAAESAVAKAVREIMVAQHGVDKSRIRAASYWKRGAIAVHESHDD</sequence>
<dbReference type="Pfam" id="PF08021">
    <property type="entry name" value="FAD_binding_9"/>
    <property type="match status" value="1"/>
</dbReference>
<dbReference type="InterPro" id="IPR017927">
    <property type="entry name" value="FAD-bd_FR_type"/>
</dbReference>
<dbReference type="InterPro" id="IPR039261">
    <property type="entry name" value="FNR_nucleotide-bd"/>
</dbReference>
<dbReference type="FunFam" id="2.40.30.10:FF:000055">
    <property type="entry name" value="Siderophore-interacting family protein"/>
    <property type="match status" value="1"/>
</dbReference>
<dbReference type="SUPFAM" id="SSF63380">
    <property type="entry name" value="Riboflavin synthase domain-like"/>
    <property type="match status" value="1"/>
</dbReference>
<dbReference type="AlphaFoldDB" id="A0A0X8P275"/>
<name>A0A0X8P275_ALCXX</name>
<gene>
    <name evidence="3" type="ORF">AL504_21835</name>
</gene>
<dbReference type="RefSeq" id="WP_006391615.1">
    <property type="nucleotide sequence ID" value="NZ_CP014060.2"/>
</dbReference>
<reference evidence="4" key="1">
    <citation type="submission" date="2015-12" db="EMBL/GenBank/DDBJ databases">
        <title>FDA dAtabase for Regulatory Grade micrObial Sequences (FDA-ARGOS): Supporting development and validation of Infectious Disease Dx tests.</title>
        <authorList>
            <person name="Case J."/>
            <person name="Tallon L."/>
            <person name="Sadzewicz L."/>
            <person name="Sengamalay N."/>
            <person name="Ott S."/>
            <person name="Godinez A."/>
            <person name="Nagaraj S."/>
            <person name="Nadendla S."/>
            <person name="Sichtig H."/>
        </authorList>
    </citation>
    <scope>NUCLEOTIDE SEQUENCE [LARGE SCALE GENOMIC DNA]</scope>
    <source>
        <strain evidence="4">FDAARGOS_147</strain>
    </source>
</reference>
<dbReference type="Gene3D" id="3.40.50.80">
    <property type="entry name" value="Nucleotide-binding domain of ferredoxin-NADP reductase (FNR) module"/>
    <property type="match status" value="1"/>
</dbReference>
<evidence type="ECO:0000313" key="3">
    <source>
        <dbReference type="EMBL" id="AMG38434.1"/>
    </source>
</evidence>
<proteinExistence type="inferred from homology"/>
<dbReference type="PANTHER" id="PTHR30157">
    <property type="entry name" value="FERRIC REDUCTASE, NADPH-DEPENDENT"/>
    <property type="match status" value="1"/>
</dbReference>
<accession>A0A0X8P275</accession>
<evidence type="ECO:0000313" key="4">
    <source>
        <dbReference type="Proteomes" id="UP000060602"/>
    </source>
</evidence>
<dbReference type="InterPro" id="IPR013113">
    <property type="entry name" value="SIP_FAD-bd"/>
</dbReference>
<dbReference type="InterPro" id="IPR007037">
    <property type="entry name" value="SIP_rossman_dom"/>
</dbReference>
<organism evidence="3 4">
    <name type="scientific">Alcaligenes xylosoxydans xylosoxydans</name>
    <name type="common">Achromobacter xylosoxidans</name>
    <dbReference type="NCBI Taxonomy" id="85698"/>
    <lineage>
        <taxon>Bacteria</taxon>
        <taxon>Pseudomonadati</taxon>
        <taxon>Pseudomonadota</taxon>
        <taxon>Betaproteobacteria</taxon>
        <taxon>Burkholderiales</taxon>
        <taxon>Alcaligenaceae</taxon>
        <taxon>Achromobacter</taxon>
    </lineage>
</organism>
<dbReference type="Pfam" id="PF04954">
    <property type="entry name" value="SIP"/>
    <property type="match status" value="1"/>
</dbReference>
<dbReference type="GO" id="GO:0016491">
    <property type="term" value="F:oxidoreductase activity"/>
    <property type="evidence" value="ECO:0007669"/>
    <property type="project" value="InterPro"/>
</dbReference>
<dbReference type="Gene3D" id="2.40.30.10">
    <property type="entry name" value="Translation factors"/>
    <property type="match status" value="1"/>
</dbReference>
<dbReference type="InterPro" id="IPR039374">
    <property type="entry name" value="SIP_fam"/>
</dbReference>
<dbReference type="PROSITE" id="PS51384">
    <property type="entry name" value="FAD_FR"/>
    <property type="match status" value="1"/>
</dbReference>
<evidence type="ECO:0000259" key="2">
    <source>
        <dbReference type="PROSITE" id="PS51384"/>
    </source>
</evidence>
<evidence type="ECO:0000256" key="1">
    <source>
        <dbReference type="ARBA" id="ARBA00035644"/>
    </source>
</evidence>
<feature type="domain" description="FAD-binding FR-type" evidence="2">
    <location>
        <begin position="15"/>
        <end position="139"/>
    </location>
</feature>
<dbReference type="Proteomes" id="UP000060602">
    <property type="component" value="Chromosome"/>
</dbReference>
<dbReference type="PANTHER" id="PTHR30157:SF0">
    <property type="entry name" value="NADPH-DEPENDENT FERRIC-CHELATE REDUCTASE"/>
    <property type="match status" value="1"/>
</dbReference>
<dbReference type="CDD" id="cd06193">
    <property type="entry name" value="siderophore_interacting"/>
    <property type="match status" value="1"/>
</dbReference>